<proteinExistence type="inferred from homology"/>
<dbReference type="InterPro" id="IPR003595">
    <property type="entry name" value="Tyr_Pase_cat"/>
</dbReference>
<dbReference type="InterPro" id="IPR003598">
    <property type="entry name" value="Ig_sub2"/>
</dbReference>
<dbReference type="FunFam" id="3.90.190.10:FF:000001">
    <property type="entry name" value="Receptor-type tyrosine-protein phosphatase F isoform A"/>
    <property type="match status" value="1"/>
</dbReference>
<dbReference type="InterPro" id="IPR000387">
    <property type="entry name" value="Tyr_Pase_dom"/>
</dbReference>
<keyword evidence="6 20" id="KW-0732">Signal</keyword>
<feature type="domain" description="Fibronectin type-III" evidence="24">
    <location>
        <begin position="708"/>
        <end position="816"/>
    </location>
</feature>
<evidence type="ECO:0000256" key="14">
    <source>
        <dbReference type="ARBA" id="ARBA00023170"/>
    </source>
</evidence>
<evidence type="ECO:0000256" key="18">
    <source>
        <dbReference type="ARBA" id="ARBA00051722"/>
    </source>
</evidence>
<dbReference type="PANTHER" id="PTHR46957">
    <property type="entry name" value="CYTOKINE RECEPTOR"/>
    <property type="match status" value="1"/>
</dbReference>
<reference evidence="25 26" key="1">
    <citation type="journal article" date="2012" name="Nature">
        <title>The genomic landscape of species divergence in Ficedula flycatchers.</title>
        <authorList>
            <person name="Ellegren H."/>
            <person name="Smeds L."/>
            <person name="Burri R."/>
            <person name="Olason P.I."/>
            <person name="Backstrom N."/>
            <person name="Kawakami T."/>
            <person name="Kunstner A."/>
            <person name="Makinen H."/>
            <person name="Nadachowska-Brzyska K."/>
            <person name="Qvarnstrom A."/>
            <person name="Uebbing S."/>
            <person name="Wolf J.B."/>
        </authorList>
    </citation>
    <scope>NUCLEOTIDE SEQUENCE [LARGE SCALE GENOMIC DNA]</scope>
</reference>
<evidence type="ECO:0000256" key="11">
    <source>
        <dbReference type="ARBA" id="ARBA00022989"/>
    </source>
</evidence>
<keyword evidence="5 19" id="KW-0812">Transmembrane</keyword>
<dbReference type="Pfam" id="PF07679">
    <property type="entry name" value="I-set"/>
    <property type="match status" value="3"/>
</dbReference>
<dbReference type="InterPro" id="IPR000242">
    <property type="entry name" value="PTP_cat"/>
</dbReference>
<dbReference type="FunFam" id="2.60.40.10:FF:000098">
    <property type="entry name" value="receptor-type tyrosine-protein phosphatase F isoform X1"/>
    <property type="match status" value="1"/>
</dbReference>
<feature type="domain" description="Tyrosine specific protein phosphatases" evidence="22">
    <location>
        <begin position="1328"/>
        <end position="1399"/>
    </location>
</feature>
<feature type="signal peptide" evidence="20">
    <location>
        <begin position="1"/>
        <end position="29"/>
    </location>
</feature>
<gene>
    <name evidence="25" type="primary">PTPRF</name>
</gene>
<dbReference type="CDD" id="cd05738">
    <property type="entry name" value="IgI_2_RPTP_IIa_LAR_like"/>
    <property type="match status" value="1"/>
</dbReference>
<feature type="domain" description="Fibronectin type-III" evidence="24">
    <location>
        <begin position="818"/>
        <end position="902"/>
    </location>
</feature>
<dbReference type="GO" id="GO:0007155">
    <property type="term" value="P:cell adhesion"/>
    <property type="evidence" value="ECO:0007669"/>
    <property type="project" value="UniProtKB-KW"/>
</dbReference>
<keyword evidence="16" id="KW-0393">Immunoglobulin domain</keyword>
<dbReference type="CDD" id="cd00063">
    <property type="entry name" value="FN3"/>
    <property type="match status" value="6"/>
</dbReference>
<dbReference type="SMART" id="SM00409">
    <property type="entry name" value="IG"/>
    <property type="match status" value="3"/>
</dbReference>
<keyword evidence="9" id="KW-0130">Cell adhesion</keyword>
<evidence type="ECO:0000256" key="20">
    <source>
        <dbReference type="SAM" id="SignalP"/>
    </source>
</evidence>
<feature type="domain" description="Tyrosine-protein phosphatase" evidence="21">
    <location>
        <begin position="1153"/>
        <end position="1408"/>
    </location>
</feature>
<feature type="domain" description="Fibronectin type-III" evidence="24">
    <location>
        <begin position="414"/>
        <end position="508"/>
    </location>
</feature>
<reference evidence="25" key="2">
    <citation type="submission" date="2025-08" db="UniProtKB">
        <authorList>
            <consortium name="Ensembl"/>
        </authorList>
    </citation>
    <scope>IDENTIFICATION</scope>
</reference>
<dbReference type="PANTHER" id="PTHR46957:SF9">
    <property type="entry name" value="PROTEIN-TYROSINE-PHOSPHATASE"/>
    <property type="match status" value="1"/>
</dbReference>
<dbReference type="PROSITE" id="PS50055">
    <property type="entry name" value="TYR_PHOSPHATASE_PTP"/>
    <property type="match status" value="2"/>
</dbReference>
<evidence type="ECO:0000313" key="26">
    <source>
        <dbReference type="Proteomes" id="UP000016665"/>
    </source>
</evidence>
<feature type="domain" description="Fibronectin type-III" evidence="24">
    <location>
        <begin position="319"/>
        <end position="409"/>
    </location>
</feature>
<feature type="domain" description="Fibronectin type-III" evidence="24">
    <location>
        <begin position="512"/>
        <end position="601"/>
    </location>
</feature>
<dbReference type="InterPro" id="IPR007110">
    <property type="entry name" value="Ig-like_dom"/>
</dbReference>
<keyword evidence="26" id="KW-1185">Reference proteome</keyword>
<dbReference type="PROSITE" id="PS50853">
    <property type="entry name" value="FN3"/>
    <property type="match status" value="6"/>
</dbReference>
<evidence type="ECO:0000256" key="15">
    <source>
        <dbReference type="ARBA" id="ARBA00023180"/>
    </source>
</evidence>
<comment type="catalytic activity">
    <reaction evidence="18">
        <text>O-phospho-L-tyrosyl-[protein] + H2O = L-tyrosyl-[protein] + phosphate</text>
        <dbReference type="Rhea" id="RHEA:10684"/>
        <dbReference type="Rhea" id="RHEA-COMP:10136"/>
        <dbReference type="Rhea" id="RHEA-COMP:20101"/>
        <dbReference type="ChEBI" id="CHEBI:15377"/>
        <dbReference type="ChEBI" id="CHEBI:43474"/>
        <dbReference type="ChEBI" id="CHEBI:46858"/>
        <dbReference type="ChEBI" id="CHEBI:61978"/>
        <dbReference type="EC" id="3.1.3.48"/>
    </reaction>
</comment>
<dbReference type="SMART" id="SM00404">
    <property type="entry name" value="PTPc_motif"/>
    <property type="match status" value="2"/>
</dbReference>
<dbReference type="SMART" id="SM00060">
    <property type="entry name" value="FN3"/>
    <property type="match status" value="6"/>
</dbReference>
<dbReference type="FunFam" id="2.60.40.10:FF:000353">
    <property type="entry name" value="receptor-type tyrosine-protein phosphatase F isoform X1"/>
    <property type="match status" value="1"/>
</dbReference>
<dbReference type="FunFam" id="2.60.40.10:FF:000144">
    <property type="entry name" value="receptor-type tyrosine-protein phosphatase delta isoform X1"/>
    <property type="match status" value="1"/>
</dbReference>
<feature type="domain" description="Tyrosine-protein phosphatase" evidence="21">
    <location>
        <begin position="1440"/>
        <end position="1699"/>
    </location>
</feature>
<dbReference type="CDD" id="cd14629">
    <property type="entry name" value="R-PTP-F-2"/>
    <property type="match status" value="1"/>
</dbReference>
<dbReference type="GO" id="GO:0016020">
    <property type="term" value="C:membrane"/>
    <property type="evidence" value="ECO:0007669"/>
    <property type="project" value="UniProtKB-SubCell"/>
</dbReference>
<evidence type="ECO:0000256" key="2">
    <source>
        <dbReference type="ARBA" id="ARBA00010504"/>
    </source>
</evidence>
<keyword evidence="8" id="KW-0378">Hydrolase</keyword>
<protein>
    <recommendedName>
        <fullName evidence="17">Receptor-type tyrosine-protein phosphatase F</fullName>
        <ecNumber evidence="3">3.1.3.48</ecNumber>
    </recommendedName>
</protein>
<dbReference type="SUPFAM" id="SSF52799">
    <property type="entry name" value="(Phosphotyrosine protein) phosphatases II"/>
    <property type="match status" value="2"/>
</dbReference>
<evidence type="ECO:0000259" key="21">
    <source>
        <dbReference type="PROSITE" id="PS50055"/>
    </source>
</evidence>
<dbReference type="FunFam" id="3.90.190.10:FF:000002">
    <property type="entry name" value="receptor-type tyrosine-protein phosphatase delta isoform X2"/>
    <property type="match status" value="1"/>
</dbReference>
<feature type="domain" description="Ig-like" evidence="23">
    <location>
        <begin position="230"/>
        <end position="312"/>
    </location>
</feature>
<keyword evidence="7" id="KW-0677">Repeat</keyword>
<evidence type="ECO:0000256" key="9">
    <source>
        <dbReference type="ARBA" id="ARBA00022889"/>
    </source>
</evidence>
<accession>A0A803V4C2</accession>
<comment type="subcellular location">
    <subcellularLocation>
        <location evidence="1">Membrane</location>
        <topology evidence="1">Single-pass membrane protein</topology>
    </subcellularLocation>
</comment>
<reference evidence="25" key="3">
    <citation type="submission" date="2025-09" db="UniProtKB">
        <authorList>
            <consortium name="Ensembl"/>
        </authorList>
    </citation>
    <scope>IDENTIFICATION</scope>
</reference>
<feature type="domain" description="Ig-like" evidence="23">
    <location>
        <begin position="133"/>
        <end position="222"/>
    </location>
</feature>
<keyword evidence="12 19" id="KW-0472">Membrane</keyword>
<evidence type="ECO:0000256" key="8">
    <source>
        <dbReference type="ARBA" id="ARBA00022801"/>
    </source>
</evidence>
<keyword evidence="15" id="KW-0325">Glycoprotein</keyword>
<dbReference type="PRINTS" id="PR00700">
    <property type="entry name" value="PRTYPHPHTASE"/>
</dbReference>
<evidence type="ECO:0000256" key="19">
    <source>
        <dbReference type="SAM" id="Phobius"/>
    </source>
</evidence>
<dbReference type="Gene3D" id="3.90.190.10">
    <property type="entry name" value="Protein tyrosine phosphatase superfamily"/>
    <property type="match status" value="2"/>
</dbReference>
<dbReference type="FunFam" id="2.60.40.10:FF:000015">
    <property type="entry name" value="receptor-type tyrosine-protein phosphatase delta isoform X2"/>
    <property type="match status" value="1"/>
</dbReference>
<feature type="domain" description="Ig-like" evidence="23">
    <location>
        <begin position="31"/>
        <end position="121"/>
    </location>
</feature>
<dbReference type="GeneTree" id="ENSGT00940000155060"/>
<dbReference type="PROSITE" id="PS50056">
    <property type="entry name" value="TYR_PHOSPHATASE_2"/>
    <property type="match status" value="2"/>
</dbReference>
<dbReference type="FunFam" id="2.60.40.10:FF:000023">
    <property type="entry name" value="receptor-type tyrosine-protein phosphatase delta isoform X2"/>
    <property type="match status" value="1"/>
</dbReference>
<evidence type="ECO:0000256" key="7">
    <source>
        <dbReference type="ARBA" id="ARBA00022737"/>
    </source>
</evidence>
<dbReference type="InterPro" id="IPR013783">
    <property type="entry name" value="Ig-like_fold"/>
</dbReference>
<dbReference type="InterPro" id="IPR013098">
    <property type="entry name" value="Ig_I-set"/>
</dbReference>
<sequence>MVPNFCIPVLTVPAAILCCLMLPLAGADSKPTFMKAPEDQIGISGGVASFVCQATGEPKPRITWMKKGKKVSSQRFEVIEFDDGSGSVLRIQPLRVHRDEAIYECTATNSVGEINTSAKLTVLEEDHLPAGFPTIDMGPQLKVVEKARTATMLCAASGNPDPEISWFKDFLPVDTATSNGRIKQLRSGALQIENSEESDQGKYECVATNSAGTRYSAPANLYVRVRRVAPRFSIPPSNHEVMPGGSVNLTCVAVGAPMPYVKWMAGVEELTKEDEMPVGRNVLELNNIMQSANYTCVAISSLGMIEATAQITVKALPKPPTEPLVTETTATSVTLTWDSGNSDPISYYVIQYKPKSLEGQFQEVDGVATTRYSIGGLSPFSEYEFRVIAVNNIGRGPPSELVEARTGEQAPSSPPLKVQARMLSASTMLVQWEQPEEPNGQIRGYRVYYTTDPHLPLSMWQKHNTDDSHLTTVGSLITGTTYSIRVLAFTSVGDGPPSDIIQVKTQQGVPAQPADFQAEAESDTRILLTWLPASQERITKYELLYWEGEDGTQQKVEFDPTSSYAVEGLKPDTLYKFRLGARSELGVGVYTPTVEARTAQSTPSAPPQEVECVSTSSTTIRVSWVPPPAQSRNGVITQYSIAYQAVEGDDNTKHVVDGIGREHSSWEIKDLEKWTEYKVWVRAHTDVGPGPESVPVHVRTDEDVPSAPPRKVEVESVNSTAIRVSWKLPISNKQHGQIRGYQVTYVKLENNEPRGQPVIKDVMLSEAQWRAEDSVDHETVIGGLLPETTYSVTVAAYTTKGDGARSKPKVITTTGAVFAKNFRVNAVMKTSVLLSWEVPDSYKSTVPFKILYNSQSVEVDGHSMKKLISDLQPDTDYSFVLMNRGSSAGGLQHLVSIRTAPDVLQSKPIATNKYIQEGKFTLTLPKVQTTVPVRWYYIVVVPADQSTSTLTARWRTPDEMELDQLLEAISQGSQSRRQRRQADRLKPYIAAQVDVLPETFTLGDEKNYKGFYNKPLSQDLSYRCFVLASLEDGDTKRYAASPYSDEIVMEVASAKQQDEPEMLWVMGPVLAVILIIIIVIAILLFKRKRAHSPSSKDEHSIGLKDSLLAHSSDPVEMRRLNYQTPGMRDHPPIPLTDLADNIERLKANDGLKFSQEYESIDPGQQFTWENSNLEVNKPKNRYANVIAYDHSRVILTSIDGVPGSDYINANYIDGYRKQNAYIATQGPLPETLSDFWRMVWEQRTATIVMMTRLEEKSRVKCDQYWPSRGTETYGMIQVTLQDTVELATYTVRTFALCKNGSNEKTELRQFQFMAWPDHGVPEYPTPILAFLRRVKACNPTDAGPMVVHCSAGVGRTGCFIVIDAMLERMKHEKTVDIYGHVTCMRSQRNYMVQTEDQYIFIHEALLEAATCGNTEVPARNLFAHIQKLTQVPPGESVTSMELEFKLLANSKAHTSRFISANLPCNKFKNRLVNIMPYELTRVCLQPIRGVEGSDYINASFIDGYRHQKAYIATQGPLAETTEDFWRMLWEHNSTIVVMLTKLREMGREKCHQYWPAERSARYQYFVVDPMAEYNMPQYILREFKVTDARDGQSRTIRQFQFTDWPEQGVPKTGEGFIDFIGQVHKTKEQFGQDGPITVHCSAGVGRTGVFITLSIVLERMRYEGVVDMFQMVKTLRTQRPAMVQTEDQYQLCYRAALEYLGSFDHYAT</sequence>
<keyword evidence="14" id="KW-0675">Receptor</keyword>
<dbReference type="FunFam" id="2.60.40.10:FF:000027">
    <property type="entry name" value="receptor-type tyrosine-protein phosphatase delta isoform X1"/>
    <property type="match status" value="1"/>
</dbReference>
<evidence type="ECO:0000256" key="4">
    <source>
        <dbReference type="ARBA" id="ARBA00022674"/>
    </source>
</evidence>
<dbReference type="InterPro" id="IPR016130">
    <property type="entry name" value="Tyr_Pase_AS"/>
</dbReference>
<feature type="chain" id="PRO_5032426108" description="Receptor-type tyrosine-protein phosphatase F" evidence="20">
    <location>
        <begin position="30"/>
        <end position="1708"/>
    </location>
</feature>
<dbReference type="FunFam" id="2.60.40.10:FF:000066">
    <property type="entry name" value="receptor-type tyrosine-protein phosphatase delta isoform X1"/>
    <property type="match status" value="1"/>
</dbReference>
<keyword evidence="10" id="KW-0904">Protein phosphatase</keyword>
<dbReference type="InterPro" id="IPR036116">
    <property type="entry name" value="FN3_sf"/>
</dbReference>
<evidence type="ECO:0000256" key="16">
    <source>
        <dbReference type="ARBA" id="ARBA00023319"/>
    </source>
</evidence>
<dbReference type="FunFam" id="2.60.40.10:FF:000036">
    <property type="entry name" value="receptor-type tyrosine-protein phosphatase delta isoform X1"/>
    <property type="match status" value="1"/>
</dbReference>
<dbReference type="Pfam" id="PF00041">
    <property type="entry name" value="fn3"/>
    <property type="match status" value="5"/>
</dbReference>
<dbReference type="EC" id="3.1.3.48" evidence="3"/>
<dbReference type="Ensembl" id="ENSFALT00000034065.1">
    <property type="protein sequence ID" value="ENSFALP00000017578.1"/>
    <property type="gene ID" value="ENSFALG00000005463.2"/>
</dbReference>
<organism evidence="25 26">
    <name type="scientific">Ficedula albicollis</name>
    <name type="common">Collared flycatcher</name>
    <name type="synonym">Muscicapa albicollis</name>
    <dbReference type="NCBI Taxonomy" id="59894"/>
    <lineage>
        <taxon>Eukaryota</taxon>
        <taxon>Metazoa</taxon>
        <taxon>Chordata</taxon>
        <taxon>Craniata</taxon>
        <taxon>Vertebrata</taxon>
        <taxon>Euteleostomi</taxon>
        <taxon>Archelosauria</taxon>
        <taxon>Archosauria</taxon>
        <taxon>Dinosauria</taxon>
        <taxon>Saurischia</taxon>
        <taxon>Theropoda</taxon>
        <taxon>Coelurosauria</taxon>
        <taxon>Aves</taxon>
        <taxon>Neognathae</taxon>
        <taxon>Neoaves</taxon>
        <taxon>Telluraves</taxon>
        <taxon>Australaves</taxon>
        <taxon>Passeriformes</taxon>
        <taxon>Muscicapidae</taxon>
        <taxon>Ficedula</taxon>
    </lineage>
</organism>
<evidence type="ECO:0000256" key="10">
    <source>
        <dbReference type="ARBA" id="ARBA00022912"/>
    </source>
</evidence>
<evidence type="ECO:0000259" key="22">
    <source>
        <dbReference type="PROSITE" id="PS50056"/>
    </source>
</evidence>
<evidence type="ECO:0000256" key="6">
    <source>
        <dbReference type="ARBA" id="ARBA00022729"/>
    </source>
</evidence>
<dbReference type="GO" id="GO:0004725">
    <property type="term" value="F:protein tyrosine phosphatase activity"/>
    <property type="evidence" value="ECO:0007669"/>
    <property type="project" value="UniProtKB-EC"/>
</dbReference>
<dbReference type="InterPro" id="IPR029021">
    <property type="entry name" value="Prot-tyrosine_phosphatase-like"/>
</dbReference>
<evidence type="ECO:0000256" key="12">
    <source>
        <dbReference type="ARBA" id="ARBA00023136"/>
    </source>
</evidence>
<dbReference type="SMART" id="SM00408">
    <property type="entry name" value="IGc2"/>
    <property type="match status" value="3"/>
</dbReference>
<comment type="similarity">
    <text evidence="2">Belongs to the protein-tyrosine phosphatase family. Receptor class 2A subfamily.</text>
</comment>
<dbReference type="GO" id="GO:0008201">
    <property type="term" value="F:heparin binding"/>
    <property type="evidence" value="ECO:0007669"/>
    <property type="project" value="UniProtKB-KW"/>
</dbReference>
<evidence type="ECO:0000313" key="25">
    <source>
        <dbReference type="Ensembl" id="ENSFALP00000017578.1"/>
    </source>
</evidence>
<dbReference type="InterPro" id="IPR003961">
    <property type="entry name" value="FN3_dom"/>
</dbReference>
<feature type="transmembrane region" description="Helical" evidence="19">
    <location>
        <begin position="1062"/>
        <end position="1085"/>
    </location>
</feature>
<evidence type="ECO:0000256" key="5">
    <source>
        <dbReference type="ARBA" id="ARBA00022692"/>
    </source>
</evidence>
<evidence type="ECO:0000256" key="17">
    <source>
        <dbReference type="ARBA" id="ARBA00044158"/>
    </source>
</evidence>
<dbReference type="SUPFAM" id="SSF49265">
    <property type="entry name" value="Fibronectin type III"/>
    <property type="match status" value="4"/>
</dbReference>
<dbReference type="Gene3D" id="2.60.40.10">
    <property type="entry name" value="Immunoglobulins"/>
    <property type="match status" value="9"/>
</dbReference>
<keyword evidence="4" id="KW-0358">Heparin-binding</keyword>
<feature type="domain" description="Fibronectin type-III" evidence="24">
    <location>
        <begin position="606"/>
        <end position="703"/>
    </location>
</feature>
<keyword evidence="11 19" id="KW-1133">Transmembrane helix</keyword>
<dbReference type="Proteomes" id="UP000016665">
    <property type="component" value="Chromosome 8"/>
</dbReference>
<keyword evidence="13" id="KW-1015">Disulfide bond</keyword>
<dbReference type="InterPro" id="IPR050713">
    <property type="entry name" value="RTP_Phos/Ushers"/>
</dbReference>
<evidence type="ECO:0000259" key="23">
    <source>
        <dbReference type="PROSITE" id="PS50835"/>
    </source>
</evidence>
<dbReference type="PROSITE" id="PS50835">
    <property type="entry name" value="IG_LIKE"/>
    <property type="match status" value="3"/>
</dbReference>
<evidence type="ECO:0000259" key="24">
    <source>
        <dbReference type="PROSITE" id="PS50853"/>
    </source>
</evidence>
<feature type="domain" description="Tyrosine specific protein phosphatases" evidence="22">
    <location>
        <begin position="1617"/>
        <end position="1690"/>
    </location>
</feature>
<name>A0A803V4C2_FICAL</name>
<dbReference type="InterPro" id="IPR036179">
    <property type="entry name" value="Ig-like_dom_sf"/>
</dbReference>
<evidence type="ECO:0000256" key="1">
    <source>
        <dbReference type="ARBA" id="ARBA00004167"/>
    </source>
</evidence>
<dbReference type="FunFam" id="2.60.40.10:FF:000010">
    <property type="entry name" value="receptor-type tyrosine-protein phosphatase delta isoform X1"/>
    <property type="match status" value="1"/>
</dbReference>
<dbReference type="InterPro" id="IPR003599">
    <property type="entry name" value="Ig_sub"/>
</dbReference>
<evidence type="ECO:0000256" key="3">
    <source>
        <dbReference type="ARBA" id="ARBA00013064"/>
    </source>
</evidence>
<dbReference type="Pfam" id="PF00102">
    <property type="entry name" value="Y_phosphatase"/>
    <property type="match status" value="2"/>
</dbReference>
<dbReference type="CDD" id="cd05739">
    <property type="entry name" value="IgI_3_RPTP_IIa_LAR_like"/>
    <property type="match status" value="1"/>
</dbReference>
<dbReference type="SUPFAM" id="SSF48726">
    <property type="entry name" value="Immunoglobulin"/>
    <property type="match status" value="3"/>
</dbReference>
<evidence type="ECO:0000256" key="13">
    <source>
        <dbReference type="ARBA" id="ARBA00023157"/>
    </source>
</evidence>
<dbReference type="PROSITE" id="PS00383">
    <property type="entry name" value="TYR_PHOSPHATASE_1"/>
    <property type="match status" value="2"/>
</dbReference>
<dbReference type="SMART" id="SM00194">
    <property type="entry name" value="PTPc"/>
    <property type="match status" value="2"/>
</dbReference>